<evidence type="ECO:0000313" key="2">
    <source>
        <dbReference type="Proteomes" id="UP000633731"/>
    </source>
</evidence>
<gene>
    <name evidence="1" type="ORF">JJL49_00010</name>
</gene>
<dbReference type="Proteomes" id="UP000633731">
    <property type="component" value="Unassembled WGS sequence"/>
</dbReference>
<dbReference type="EMBL" id="JAEOXF010000001">
    <property type="protein sequence ID" value="MBK4723613.1"/>
    <property type="molecule type" value="Genomic_DNA"/>
</dbReference>
<keyword evidence="2" id="KW-1185">Reference proteome</keyword>
<name>A0ACC5RGS3_ENTAG</name>
<proteinExistence type="predicted"/>
<evidence type="ECO:0000313" key="1">
    <source>
        <dbReference type="EMBL" id="MBK4723613.1"/>
    </source>
</evidence>
<protein>
    <submittedName>
        <fullName evidence="1">NAD(P)-binding domain-containing protein</fullName>
    </submittedName>
</protein>
<accession>A0ACC5RGS3</accession>
<reference evidence="1" key="1">
    <citation type="submission" date="2021-01" db="EMBL/GenBank/DDBJ databases">
        <title>Draft genome of Pantoea agglomerans Eh 335.</title>
        <authorList>
            <person name="Emsley S.A."/>
            <person name="Oline D.K."/>
            <person name="Saw J.H."/>
            <person name="Ushijima B."/>
            <person name="Videau P."/>
            <person name="Koyack M.J."/>
        </authorList>
    </citation>
    <scope>NUCLEOTIDE SEQUENCE</scope>
    <source>
        <strain evidence="1">Eh 335</strain>
    </source>
</reference>
<comment type="caution">
    <text evidence="1">The sequence shown here is derived from an EMBL/GenBank/DDBJ whole genome shotgun (WGS) entry which is preliminary data.</text>
</comment>
<organism evidence="1 2">
    <name type="scientific">Enterobacter agglomerans</name>
    <name type="common">Erwinia herbicola</name>
    <name type="synonym">Pantoea agglomerans</name>
    <dbReference type="NCBI Taxonomy" id="549"/>
    <lineage>
        <taxon>Bacteria</taxon>
        <taxon>Pseudomonadati</taxon>
        <taxon>Pseudomonadota</taxon>
        <taxon>Gammaproteobacteria</taxon>
        <taxon>Enterobacterales</taxon>
        <taxon>Erwiniaceae</taxon>
        <taxon>Pantoea</taxon>
        <taxon>Pantoea agglomerans group</taxon>
    </lineage>
</organism>
<sequence length="254" mass="27071">MNQSSPLSIGILGTGHIGKTLARKLAAAGHNVKVANSRGPETIEADTLETGALPVKAEQAVSDVDVLILSVPLTRIPEISQLIVNLPSDVIVADTSNYYPHRDQKIDAIEGGQVESQWVEKQLGRPVIKAWNAIGSGSFAAKGKSAGAEGRIAIPVAGDNKEHRELIMKLVSDTGFDAYNAGSLAESWRQQPGSPVYCTDLHYDEISAALATAEVSRLATRRDLAAAIFQERAGDSKTNPDADFGVQVSRIIFM</sequence>